<keyword evidence="7" id="KW-1185">Reference proteome</keyword>
<evidence type="ECO:0000259" key="5">
    <source>
        <dbReference type="Pfam" id="PF02338"/>
    </source>
</evidence>
<dbReference type="Pfam" id="PF02338">
    <property type="entry name" value="OTU"/>
    <property type="match status" value="1"/>
</dbReference>
<dbReference type="Gene3D" id="3.90.70.80">
    <property type="match status" value="1"/>
</dbReference>
<evidence type="ECO:0000256" key="3">
    <source>
        <dbReference type="ARBA" id="ARBA00022807"/>
    </source>
</evidence>
<dbReference type="GO" id="GO:0008234">
    <property type="term" value="F:cysteine-type peptidase activity"/>
    <property type="evidence" value="ECO:0007669"/>
    <property type="project" value="UniProtKB-KW"/>
</dbReference>
<dbReference type="InterPro" id="IPR038765">
    <property type="entry name" value="Papain-like_cys_pep_sf"/>
</dbReference>
<dbReference type="InterPro" id="IPR003323">
    <property type="entry name" value="OTU_dom"/>
</dbReference>
<dbReference type="GeneTree" id="ENSGT00390000012840"/>
<proteinExistence type="predicted"/>
<evidence type="ECO:0000256" key="1">
    <source>
        <dbReference type="ARBA" id="ARBA00022670"/>
    </source>
</evidence>
<dbReference type="Proteomes" id="UP000694569">
    <property type="component" value="Unplaced"/>
</dbReference>
<keyword evidence="3" id="KW-0378">Hydrolase</keyword>
<reference evidence="6" key="1">
    <citation type="submission" date="2025-08" db="UniProtKB">
        <authorList>
            <consortium name="Ensembl"/>
        </authorList>
    </citation>
    <scope>IDENTIFICATION</scope>
</reference>
<reference evidence="6" key="2">
    <citation type="submission" date="2025-09" db="UniProtKB">
        <authorList>
            <consortium name="Ensembl"/>
        </authorList>
    </citation>
    <scope>IDENTIFICATION</scope>
</reference>
<sequence>MDKEEELTGAAAVLKQQQQRREKKELQAKIQSMKNSVPKNKKRRKQLTDDIVKLEAEMEERHKQELDEATRMVSRDSACISDTIHLVFLLECTLWGIIDVALEAEQREEEEDFPSSQGPSLYANSIPTCVTFFQALVGYQVMTQVALPVPPIHLLWQMSCIYVLLEVRFVFPFKLELLKLFEFEWEPNTGVFSSSLTANTPAWGGQLELRALSHILQAPIEVIQADSPLIVIGEEYSIRPITLVYIMQLAVDVQILGCFGGVAGEVVYIEIQHKNCDQFPHPTAAQS</sequence>
<name>A0A8C5WJ07_9ANUR</name>
<organism evidence="6 7">
    <name type="scientific">Leptobrachium leishanense</name>
    <name type="common">Leishan spiny toad</name>
    <dbReference type="NCBI Taxonomy" id="445787"/>
    <lineage>
        <taxon>Eukaryota</taxon>
        <taxon>Metazoa</taxon>
        <taxon>Chordata</taxon>
        <taxon>Craniata</taxon>
        <taxon>Vertebrata</taxon>
        <taxon>Euteleostomi</taxon>
        <taxon>Amphibia</taxon>
        <taxon>Batrachia</taxon>
        <taxon>Anura</taxon>
        <taxon>Pelobatoidea</taxon>
        <taxon>Megophryidae</taxon>
        <taxon>Leptobrachium</taxon>
    </lineage>
</organism>
<keyword evidence="1" id="KW-0645">Protease</keyword>
<keyword evidence="2" id="KW-0833">Ubl conjugation pathway</keyword>
<dbReference type="GO" id="GO:0006508">
    <property type="term" value="P:proteolysis"/>
    <property type="evidence" value="ECO:0007669"/>
    <property type="project" value="UniProtKB-KW"/>
</dbReference>
<evidence type="ECO:0000256" key="2">
    <source>
        <dbReference type="ARBA" id="ARBA00022786"/>
    </source>
</evidence>
<feature type="compositionally biased region" description="Polar residues" evidence="4">
    <location>
        <begin position="29"/>
        <end position="38"/>
    </location>
</feature>
<keyword evidence="3" id="KW-0788">Thiol protease</keyword>
<evidence type="ECO:0000313" key="6">
    <source>
        <dbReference type="Ensembl" id="ENSLLEP00000041521.1"/>
    </source>
</evidence>
<dbReference type="Ensembl" id="ENSLLET00000043185.1">
    <property type="protein sequence ID" value="ENSLLEP00000041521.1"/>
    <property type="gene ID" value="ENSLLEG00000026389.1"/>
</dbReference>
<dbReference type="SUPFAM" id="SSF54001">
    <property type="entry name" value="Cysteine proteinases"/>
    <property type="match status" value="1"/>
</dbReference>
<evidence type="ECO:0000256" key="4">
    <source>
        <dbReference type="SAM" id="MobiDB-lite"/>
    </source>
</evidence>
<dbReference type="OrthoDB" id="415023at2759"/>
<evidence type="ECO:0000313" key="7">
    <source>
        <dbReference type="Proteomes" id="UP000694569"/>
    </source>
</evidence>
<accession>A0A8C5WJ07</accession>
<feature type="region of interest" description="Disordered" evidence="4">
    <location>
        <begin position="1"/>
        <end position="46"/>
    </location>
</feature>
<dbReference type="AlphaFoldDB" id="A0A8C5WJ07"/>
<protein>
    <recommendedName>
        <fullName evidence="5">OTU domain-containing protein</fullName>
    </recommendedName>
</protein>
<feature type="domain" description="OTU" evidence="5">
    <location>
        <begin position="197"/>
        <end position="237"/>
    </location>
</feature>